<dbReference type="EMBL" id="JAUSXV010000001">
    <property type="protein sequence ID" value="MDQ0647233.1"/>
    <property type="molecule type" value="Genomic_DNA"/>
</dbReference>
<comment type="caution">
    <text evidence="2">The sequence shown here is derived from an EMBL/GenBank/DDBJ whole genome shotgun (WGS) entry which is preliminary data.</text>
</comment>
<dbReference type="Pfam" id="PF13910">
    <property type="entry name" value="DUF4209"/>
    <property type="match status" value="1"/>
</dbReference>
<evidence type="ECO:0000313" key="3">
    <source>
        <dbReference type="Proteomes" id="UP001244427"/>
    </source>
</evidence>
<reference evidence="2 3" key="1">
    <citation type="submission" date="2023-07" db="EMBL/GenBank/DDBJ databases">
        <title>Comparative genomics of wheat-associated soil bacteria to identify genetic determinants of phenazine resistance.</title>
        <authorList>
            <person name="Mouncey N."/>
        </authorList>
    </citation>
    <scope>NUCLEOTIDE SEQUENCE [LARGE SCALE GENOMIC DNA]</scope>
    <source>
        <strain evidence="2 3">W4I9-1</strain>
    </source>
</reference>
<evidence type="ECO:0000313" key="2">
    <source>
        <dbReference type="EMBL" id="MDQ0647233.1"/>
    </source>
</evidence>
<gene>
    <name evidence="2" type="ORF">QFZ53_001429</name>
</gene>
<keyword evidence="3" id="KW-1185">Reference proteome</keyword>
<name>A0AAW8EUQ5_9MICO</name>
<dbReference type="RefSeq" id="WP_307294995.1">
    <property type="nucleotide sequence ID" value="NZ_JAUSXV010000001.1"/>
</dbReference>
<proteinExistence type="predicted"/>
<sequence length="599" mass="66950">MSDEWAEAVARAASGGFLLPEGVRPEAPDDERVNEVTVLVDAVRELMTHPDGGEESYIPFRPRPDGRWVSTHTLEDHEIDILRHVADYDLDAPTRLRVLELVAARTKGLEKVETSAKIIEHVITEFAGRPFDHDVSFAVGRAFALAPRFGPRTMEPGDRLEQFLLDRLLACTNASESLRLAENLREKRRPRTRAAEVAAHLRSVASSSSDLYMPRLLREEAGAWHLLAGDRQAHFDDVAAAVLMLRDQAAALLAEHRTDSAARAGKDLELALDRLATIPRAERPSRGVDQLHGELTRMIRRAGTATLSFMKSIRREVPLPKEMPNLAEALDGQDLGDALHLFLQWLPLTDFATNKSNNQALVKKYPLSHLFTHVQFSKDGRTVARSSSDEDDVIYGMPSHLWRVMTREFGMRVNLYVHRFLASSWMILSAQHPLNIADFTFLARESSLVPSGRESLVARGLHYGYGGDFLTAAHLLIPQLENIIRVKLQDAGVSTSTIEDGIETEKGLSALMKGDDVERVFGLDIVFEIRALFCSSHGPNLRNEIAHGLVDDDHINSSTAFYAWWFIWRLIHSAFFNAERDEEASDRGGPVVPEDDDDA</sequence>
<feature type="domain" description="DUF4209" evidence="1">
    <location>
        <begin position="480"/>
        <end position="568"/>
    </location>
</feature>
<organism evidence="2 3">
    <name type="scientific">Microbacterium natoriense</name>
    <dbReference type="NCBI Taxonomy" id="284570"/>
    <lineage>
        <taxon>Bacteria</taxon>
        <taxon>Bacillati</taxon>
        <taxon>Actinomycetota</taxon>
        <taxon>Actinomycetes</taxon>
        <taxon>Micrococcales</taxon>
        <taxon>Microbacteriaceae</taxon>
        <taxon>Microbacterium</taxon>
    </lineage>
</organism>
<dbReference type="InterPro" id="IPR025209">
    <property type="entry name" value="DUF4209"/>
</dbReference>
<protein>
    <recommendedName>
        <fullName evidence="1">DUF4209 domain-containing protein</fullName>
    </recommendedName>
</protein>
<evidence type="ECO:0000259" key="1">
    <source>
        <dbReference type="Pfam" id="PF13910"/>
    </source>
</evidence>
<dbReference type="Proteomes" id="UP001244427">
    <property type="component" value="Unassembled WGS sequence"/>
</dbReference>
<dbReference type="AlphaFoldDB" id="A0AAW8EUQ5"/>
<accession>A0AAW8EUQ5</accession>